<dbReference type="AlphaFoldDB" id="A0A2N3HJF6"/>
<evidence type="ECO:0000256" key="5">
    <source>
        <dbReference type="ARBA" id="ARBA00023180"/>
    </source>
</evidence>
<dbReference type="GO" id="GO:0030313">
    <property type="term" value="C:cell envelope"/>
    <property type="evidence" value="ECO:0007669"/>
    <property type="project" value="UniProtKB-SubCell"/>
</dbReference>
<dbReference type="Pfam" id="PF13585">
    <property type="entry name" value="CHU_C"/>
    <property type="match status" value="1"/>
</dbReference>
<dbReference type="InterPro" id="IPR036941">
    <property type="entry name" value="Rcpt_L-dom_sf"/>
</dbReference>
<evidence type="ECO:0000256" key="4">
    <source>
        <dbReference type="ARBA" id="ARBA00022729"/>
    </source>
</evidence>
<dbReference type="InterPro" id="IPR032675">
    <property type="entry name" value="LRR_dom_sf"/>
</dbReference>
<accession>A0A2N3HJF6</accession>
<evidence type="ECO:0000313" key="8">
    <source>
        <dbReference type="EMBL" id="PKQ44968.1"/>
    </source>
</evidence>
<comment type="subcellular location">
    <subcellularLocation>
        <location evidence="1">Secreted</location>
        <location evidence="1">Cell wall</location>
    </subcellularLocation>
</comment>
<dbReference type="Pfam" id="PF01030">
    <property type="entry name" value="Recep_L_domain"/>
    <property type="match status" value="1"/>
</dbReference>
<evidence type="ECO:0000256" key="3">
    <source>
        <dbReference type="ARBA" id="ARBA00022525"/>
    </source>
</evidence>
<keyword evidence="9" id="KW-1185">Reference proteome</keyword>
<dbReference type="Gene3D" id="3.80.10.10">
    <property type="entry name" value="Ribonuclease Inhibitor"/>
    <property type="match status" value="1"/>
</dbReference>
<evidence type="ECO:0000259" key="7">
    <source>
        <dbReference type="Pfam" id="PF01030"/>
    </source>
</evidence>
<feature type="domain" description="Receptor L-domain" evidence="7">
    <location>
        <begin position="45"/>
        <end position="112"/>
    </location>
</feature>
<proteinExistence type="predicted"/>
<dbReference type="SUPFAM" id="SSF52058">
    <property type="entry name" value="L domain-like"/>
    <property type="match status" value="3"/>
</dbReference>
<name>A0A2N3HJF6_9FLAO</name>
<sequence length="1067" mass="113944">MVLKYIYFIFIFLTFQSFYSQCPVGDVTLGTQSDVDNFISTYPACEIIDGDLIIGFSVTDISGITSIKRIEGSLRILYSGITTVSNFSNLEFIGGDFELKENTNLTVIENINQLQTIGGGLKIYTNYGGLNTIKGFNSLDIVVGEFTIEQNPSLEIISGFDKLKKVGDFQISNNDSLIGIPKFNQLVDVGWDLDISGNDLLNTIDGFNSLTEVFLAMNIKFNASLVTILGFDSLNKIQNLNIGEGPITNIPSFSNIININSINITGTKLAYLDGFNNLQVIQGIDPHFGILYLNGNDELLEISGFKELKNVDGQFSITNNGNLNSLIGFNNLIETRNINVTANESLASLNGLENLMNLGTISGSSLFITSNPSLTDCTALCNLVTIGNILGTVNFSNNPSKCSSEYEVKAECIPDFDKDGILDDDDLDDDNDGILDTVEQNGNPNRDTDLDGYPDHQDLDSDGDGCFDVIEAGFTDGDANGTLGSLPDTVDTNGLIVGELDGYTVPLDSDGDNIFDFQQFNILNAGEDGSLELCVNSISVNLFDSLGGTPDSGGVWSPSLASGTGIFDPSVDVPGIYTYTVANGVCGLDISQVEVVLDQLPNAGLDGNLLICENATPVNLFDSLGGTPNNGGIWTPSLASGTGIFDPLVDLSGIYTYTVTNGVCGSDMSEVNVVVEELPNAGVNGSLEICANSIPIDLFDSLGGLPDALGVWSPSLASGTGFFDPSIDVPGIYSYTVTNGVCGADTSQVNVIVVQLTNAGLDGGLEICKNATPVNLFDSLGGTPDSGGIWSPSLISGTGVFDPSVDASGIYLYTVANGVCGSDTSEVNVVVDELPNAGLDGSLEICINSNSIDLFDSLNGIPDSGGIWLPSLTSGTGVFDPLVDSSGTYTYTVTNGVCGSDTSEVIVNITNVTPIQEYVVKTTEFSGNNLIEIIINSNLQYEYSLDNVNFQSSNVFNNLSGGEYILYVKEVSGCGILEVLVSILDYPKYFTPNNDGFNDTWKLKGITNQEYSIYIYDRYGKLLKHLVSFENGWDGTFNGEALPTSDYWFKVVFNNGIVKNGHFTLKR</sequence>
<dbReference type="OrthoDB" id="9765926at2"/>
<dbReference type="EMBL" id="PJEO01000036">
    <property type="protein sequence ID" value="PKQ44968.1"/>
    <property type="molecule type" value="Genomic_DNA"/>
</dbReference>
<dbReference type="NCBIfam" id="TIGR04131">
    <property type="entry name" value="Bac_Flav_CTERM"/>
    <property type="match status" value="1"/>
</dbReference>
<evidence type="ECO:0000313" key="9">
    <source>
        <dbReference type="Proteomes" id="UP000233435"/>
    </source>
</evidence>
<feature type="region of interest" description="Disordered" evidence="6">
    <location>
        <begin position="427"/>
        <end position="457"/>
    </location>
</feature>
<protein>
    <recommendedName>
        <fullName evidence="7">Receptor L-domain domain-containing protein</fullName>
    </recommendedName>
</protein>
<feature type="compositionally biased region" description="Basic and acidic residues" evidence="6">
    <location>
        <begin position="446"/>
        <end position="457"/>
    </location>
</feature>
<dbReference type="Proteomes" id="UP000233435">
    <property type="component" value="Unassembled WGS sequence"/>
</dbReference>
<evidence type="ECO:0000256" key="2">
    <source>
        <dbReference type="ARBA" id="ARBA00022512"/>
    </source>
</evidence>
<keyword evidence="4" id="KW-0732">Signal</keyword>
<keyword evidence="5" id="KW-0325">Glycoprotein</keyword>
<evidence type="ECO:0000256" key="1">
    <source>
        <dbReference type="ARBA" id="ARBA00004191"/>
    </source>
</evidence>
<organism evidence="8 9">
    <name type="scientific">Confluentibacter flavum</name>
    <dbReference type="NCBI Taxonomy" id="1909700"/>
    <lineage>
        <taxon>Bacteria</taxon>
        <taxon>Pseudomonadati</taxon>
        <taxon>Bacteroidota</taxon>
        <taxon>Flavobacteriia</taxon>
        <taxon>Flavobacteriales</taxon>
        <taxon>Flavobacteriaceae</taxon>
        <taxon>Confluentibacter</taxon>
    </lineage>
</organism>
<dbReference type="InterPro" id="IPR026341">
    <property type="entry name" value="T9SS_type_B"/>
</dbReference>
<dbReference type="PANTHER" id="PTHR31018:SF3">
    <property type="entry name" value="RECEPTOR PROTEIN-TYROSINE KINASE"/>
    <property type="match status" value="1"/>
</dbReference>
<keyword evidence="2" id="KW-0134">Cell wall</keyword>
<evidence type="ECO:0000256" key="6">
    <source>
        <dbReference type="SAM" id="MobiDB-lite"/>
    </source>
</evidence>
<keyword evidence="3" id="KW-0964">Secreted</keyword>
<comment type="caution">
    <text evidence="8">The sequence shown here is derived from an EMBL/GenBank/DDBJ whole genome shotgun (WGS) entry which is preliminary data.</text>
</comment>
<dbReference type="PANTHER" id="PTHR31018">
    <property type="entry name" value="SPORULATION-SPECIFIC PROTEIN-RELATED"/>
    <property type="match status" value="1"/>
</dbReference>
<dbReference type="InterPro" id="IPR051648">
    <property type="entry name" value="CWI-Assembly_Regulator"/>
</dbReference>
<gene>
    <name evidence="8" type="ORF">CSW08_10150</name>
</gene>
<dbReference type="Gene3D" id="3.80.20.20">
    <property type="entry name" value="Receptor L-domain"/>
    <property type="match status" value="2"/>
</dbReference>
<dbReference type="InterPro" id="IPR000494">
    <property type="entry name" value="Rcpt_L-dom"/>
</dbReference>
<reference evidence="8 9" key="1">
    <citation type="submission" date="2017-12" db="EMBL/GenBank/DDBJ databases">
        <title>Confluentibacter flavum sp. nov., isolated from the saline lake.</title>
        <authorList>
            <person name="Yu L."/>
        </authorList>
    </citation>
    <scope>NUCLEOTIDE SEQUENCE [LARGE SCALE GENOMIC DNA]</scope>
    <source>
        <strain evidence="8 9">3B</strain>
    </source>
</reference>